<feature type="domain" description="Thioredoxin" evidence="1">
    <location>
        <begin position="247"/>
        <end position="385"/>
    </location>
</feature>
<dbReference type="PANTHER" id="PTHR42852">
    <property type="entry name" value="THIOL:DISULFIDE INTERCHANGE PROTEIN DSBE"/>
    <property type="match status" value="1"/>
</dbReference>
<dbReference type="InterPro" id="IPR036249">
    <property type="entry name" value="Thioredoxin-like_sf"/>
</dbReference>
<reference evidence="2" key="2">
    <citation type="journal article" date="2021" name="PeerJ">
        <title>Extensive microbial diversity within the chicken gut microbiome revealed by metagenomics and culture.</title>
        <authorList>
            <person name="Gilroy R."/>
            <person name="Ravi A."/>
            <person name="Getino M."/>
            <person name="Pursley I."/>
            <person name="Horton D.L."/>
            <person name="Alikhan N.F."/>
            <person name="Baker D."/>
            <person name="Gharbi K."/>
            <person name="Hall N."/>
            <person name="Watson M."/>
            <person name="Adriaenssens E.M."/>
            <person name="Foster-Nyarko E."/>
            <person name="Jarju S."/>
            <person name="Secka A."/>
            <person name="Antonio M."/>
            <person name="Oren A."/>
            <person name="Chaudhuri R.R."/>
            <person name="La Ragione R."/>
            <person name="Hildebrand F."/>
            <person name="Pallen M.J."/>
        </authorList>
    </citation>
    <scope>NUCLEOTIDE SEQUENCE</scope>
    <source>
        <strain evidence="2">D5-748</strain>
    </source>
</reference>
<protein>
    <submittedName>
        <fullName evidence="2">TlpA family protein disulfide reductase</fullName>
    </submittedName>
</protein>
<evidence type="ECO:0000259" key="1">
    <source>
        <dbReference type="PROSITE" id="PS51352"/>
    </source>
</evidence>
<accession>A0A9D9ED24</accession>
<dbReference type="CDD" id="cd02966">
    <property type="entry name" value="TlpA_like_family"/>
    <property type="match status" value="1"/>
</dbReference>
<name>A0A9D9ED24_9BACT</name>
<dbReference type="EMBL" id="JADIMO010000110">
    <property type="protein sequence ID" value="MBO8445752.1"/>
    <property type="molecule type" value="Genomic_DNA"/>
</dbReference>
<reference evidence="2" key="1">
    <citation type="submission" date="2020-10" db="EMBL/GenBank/DDBJ databases">
        <authorList>
            <person name="Gilroy R."/>
        </authorList>
    </citation>
    <scope>NUCLEOTIDE SEQUENCE</scope>
    <source>
        <strain evidence="2">D5-748</strain>
    </source>
</reference>
<evidence type="ECO:0000313" key="2">
    <source>
        <dbReference type="EMBL" id="MBO8445752.1"/>
    </source>
</evidence>
<organism evidence="2 3">
    <name type="scientific">Candidatus Cryptobacteroides merdavium</name>
    <dbReference type="NCBI Taxonomy" id="2840769"/>
    <lineage>
        <taxon>Bacteria</taxon>
        <taxon>Pseudomonadati</taxon>
        <taxon>Bacteroidota</taxon>
        <taxon>Bacteroidia</taxon>
        <taxon>Bacteroidales</taxon>
        <taxon>Candidatus Cryptobacteroides</taxon>
    </lineage>
</organism>
<gene>
    <name evidence="2" type="ORF">IAC23_08715</name>
</gene>
<dbReference type="PROSITE" id="PS51257">
    <property type="entry name" value="PROKAR_LIPOPROTEIN"/>
    <property type="match status" value="1"/>
</dbReference>
<comment type="caution">
    <text evidence="2">The sequence shown here is derived from an EMBL/GenBank/DDBJ whole genome shotgun (WGS) entry which is preliminary data.</text>
</comment>
<evidence type="ECO:0000313" key="3">
    <source>
        <dbReference type="Proteomes" id="UP000823619"/>
    </source>
</evidence>
<dbReference type="InterPro" id="IPR025380">
    <property type="entry name" value="DUF4369"/>
</dbReference>
<dbReference type="InterPro" id="IPR013766">
    <property type="entry name" value="Thioredoxin_domain"/>
</dbReference>
<dbReference type="InterPro" id="IPR050553">
    <property type="entry name" value="Thioredoxin_ResA/DsbE_sf"/>
</dbReference>
<dbReference type="PROSITE" id="PS51352">
    <property type="entry name" value="THIOREDOXIN_2"/>
    <property type="match status" value="1"/>
</dbReference>
<dbReference type="Gene3D" id="3.40.30.10">
    <property type="entry name" value="Glutaredoxin"/>
    <property type="match status" value="1"/>
</dbReference>
<sequence length="385" mass="42995">MRNFSIKGFLSRVLVPALLLPVLVSCGGKVRIDGTVKDALSSEVIVKLLDVNQFNVLDTVSTDAGGHFSYKMDIEKGQPQFVYLFYKDTRIASLLLEKGDKVSVETDTAGVFTVSGSAESVKLAQVEKDFSEFSASFTSLAAKLDSADPDSDEAAGLRKEMGRSYTEYYRSRVKYVMENPYSLTVVPVFYQTIGSLPVFGQDTDAIHFRNISDSLRTVYPDSKYVKALKSEADRRSKLLELRVRLQGAEEVNFPDIELSDVNARKVRLSEVDSKVVMLHFWTSTDAMQKMFNLDVLKPVYEDYHKKGFEIYQVALDTDKAGWARTVKNQGLEWINVCDVLGANSAAARTYNVSALPVSFFISEGELVDAQVTDEASLRRLLEKLL</sequence>
<dbReference type="Proteomes" id="UP000823619">
    <property type="component" value="Unassembled WGS sequence"/>
</dbReference>
<dbReference type="Pfam" id="PF14289">
    <property type="entry name" value="DUF4369"/>
    <property type="match status" value="1"/>
</dbReference>
<dbReference type="PANTHER" id="PTHR42852:SF17">
    <property type="entry name" value="THIOREDOXIN-LIKE PROTEIN HI_1115"/>
    <property type="match status" value="1"/>
</dbReference>
<dbReference type="AlphaFoldDB" id="A0A9D9ED24"/>
<dbReference type="SUPFAM" id="SSF52833">
    <property type="entry name" value="Thioredoxin-like"/>
    <property type="match status" value="1"/>
</dbReference>
<dbReference type="Pfam" id="PF00578">
    <property type="entry name" value="AhpC-TSA"/>
    <property type="match status" value="1"/>
</dbReference>
<dbReference type="InterPro" id="IPR000866">
    <property type="entry name" value="AhpC/TSA"/>
</dbReference>
<proteinExistence type="predicted"/>